<keyword evidence="2" id="KW-1133">Transmembrane helix</keyword>
<sequence length="466" mass="50595">MDKIKQLYLINSKINNFKFKIMIRITTILMMLAFTFVGYSQQEVVQDFESSPSVAGFEGLASAQIIADPTTGNNGNVFELVTNTGGNPWQGAEVNLADESVLDLTSDITISVDVYSTVAFSPMVKVESSQGAAAAANTQDHTGSGWETLTYNFNTGSDGTATADGIYTKVVFFPNRASDDAGWNTPPIDATVLFDNIVGVKTALGDEPVGNPPSTAAPTPPAREASSVISLFSNAYTNINVTEWSAPWDSAEIEDVVIDGDDTKKITFGGFLGVDFAANAFDATDMTHFHMDYWTDETDLDGKVFNPKWSNHMDGNGETNAYDLNNPIPSGSTGQWVSLDIPLTDFTPVNGADRSAFAQFLITSNLVGDAYVDNIYLHDNTTLSSDTFNQAEFKTYPNPTSDVWNVQTTENIQTIEIFNTVGKLVKEVTVNGNQAEINSADLSTGIYFARISNEFDQTKTIKLIKK</sequence>
<evidence type="ECO:0000313" key="5">
    <source>
        <dbReference type="Proteomes" id="UP000599179"/>
    </source>
</evidence>
<dbReference type="NCBIfam" id="TIGR04183">
    <property type="entry name" value="Por_Secre_tail"/>
    <property type="match status" value="1"/>
</dbReference>
<keyword evidence="2" id="KW-0472">Membrane</keyword>
<organism evidence="4 5">
    <name type="scientific">Psychroflexus planctonicus</name>
    <dbReference type="NCBI Taxonomy" id="1526575"/>
    <lineage>
        <taxon>Bacteria</taxon>
        <taxon>Pseudomonadati</taxon>
        <taxon>Bacteroidota</taxon>
        <taxon>Flavobacteriia</taxon>
        <taxon>Flavobacteriales</taxon>
        <taxon>Flavobacteriaceae</taxon>
        <taxon>Psychroflexus</taxon>
    </lineage>
</organism>
<evidence type="ECO:0000256" key="1">
    <source>
        <dbReference type="ARBA" id="ARBA00022729"/>
    </source>
</evidence>
<feature type="domain" description="Secretion system C-terminal sorting" evidence="3">
    <location>
        <begin position="396"/>
        <end position="459"/>
    </location>
</feature>
<accession>A0ABQ1SHS2</accession>
<reference evidence="5" key="1">
    <citation type="journal article" date="2019" name="Int. J. Syst. Evol. Microbiol.">
        <title>The Global Catalogue of Microorganisms (GCM) 10K type strain sequencing project: providing services to taxonomists for standard genome sequencing and annotation.</title>
        <authorList>
            <consortium name="The Broad Institute Genomics Platform"/>
            <consortium name="The Broad Institute Genome Sequencing Center for Infectious Disease"/>
            <person name="Wu L."/>
            <person name="Ma J."/>
        </authorList>
    </citation>
    <scope>NUCLEOTIDE SEQUENCE [LARGE SCALE GENOMIC DNA]</scope>
    <source>
        <strain evidence="5">CGMCC 1.12931</strain>
    </source>
</reference>
<proteinExistence type="predicted"/>
<evidence type="ECO:0000256" key="2">
    <source>
        <dbReference type="SAM" id="Phobius"/>
    </source>
</evidence>
<evidence type="ECO:0000313" key="4">
    <source>
        <dbReference type="EMBL" id="GGE40087.1"/>
    </source>
</evidence>
<dbReference type="Pfam" id="PF18962">
    <property type="entry name" value="Por_Secre_tail"/>
    <property type="match status" value="1"/>
</dbReference>
<dbReference type="Proteomes" id="UP000599179">
    <property type="component" value="Unassembled WGS sequence"/>
</dbReference>
<feature type="transmembrane region" description="Helical" evidence="2">
    <location>
        <begin position="21"/>
        <end position="39"/>
    </location>
</feature>
<keyword evidence="2" id="KW-0812">Transmembrane</keyword>
<protein>
    <recommendedName>
        <fullName evidence="3">Secretion system C-terminal sorting domain-containing protein</fullName>
    </recommendedName>
</protein>
<evidence type="ECO:0000259" key="3">
    <source>
        <dbReference type="Pfam" id="PF18962"/>
    </source>
</evidence>
<gene>
    <name evidence="4" type="ORF">GCM10010832_20320</name>
</gene>
<comment type="caution">
    <text evidence="4">The sequence shown here is derived from an EMBL/GenBank/DDBJ whole genome shotgun (WGS) entry which is preliminary data.</text>
</comment>
<dbReference type="EMBL" id="BMGM01000009">
    <property type="protein sequence ID" value="GGE40087.1"/>
    <property type="molecule type" value="Genomic_DNA"/>
</dbReference>
<name>A0ABQ1SHS2_9FLAO</name>
<keyword evidence="1" id="KW-0732">Signal</keyword>
<dbReference type="InterPro" id="IPR026444">
    <property type="entry name" value="Secre_tail"/>
</dbReference>
<keyword evidence="5" id="KW-1185">Reference proteome</keyword>